<protein>
    <submittedName>
        <fullName evidence="3">Uncharacterized protein</fullName>
    </submittedName>
</protein>
<accession>A0A316VKD8</accession>
<evidence type="ECO:0000256" key="1">
    <source>
        <dbReference type="SAM" id="MobiDB-lite"/>
    </source>
</evidence>
<proteinExistence type="predicted"/>
<reference evidence="3 4" key="1">
    <citation type="journal article" date="2018" name="Mol. Biol. Evol.">
        <title>Broad Genomic Sampling Reveals a Smut Pathogenic Ancestry of the Fungal Clade Ustilaginomycotina.</title>
        <authorList>
            <person name="Kijpornyongpan T."/>
            <person name="Mondo S.J."/>
            <person name="Barry K."/>
            <person name="Sandor L."/>
            <person name="Lee J."/>
            <person name="Lipzen A."/>
            <person name="Pangilinan J."/>
            <person name="LaButti K."/>
            <person name="Hainaut M."/>
            <person name="Henrissat B."/>
            <person name="Grigoriev I.V."/>
            <person name="Spatafora J.W."/>
            <person name="Aime M.C."/>
        </authorList>
    </citation>
    <scope>NUCLEOTIDE SEQUENCE [LARGE SCALE GENOMIC DNA]</scope>
    <source>
        <strain evidence="3 4">MCA 3882</strain>
    </source>
</reference>
<name>A0A316VKD8_9BASI</name>
<dbReference type="Proteomes" id="UP000245771">
    <property type="component" value="Unassembled WGS sequence"/>
</dbReference>
<organism evidence="3 4">
    <name type="scientific">Meira miltonrushii</name>
    <dbReference type="NCBI Taxonomy" id="1280837"/>
    <lineage>
        <taxon>Eukaryota</taxon>
        <taxon>Fungi</taxon>
        <taxon>Dikarya</taxon>
        <taxon>Basidiomycota</taxon>
        <taxon>Ustilaginomycotina</taxon>
        <taxon>Exobasidiomycetes</taxon>
        <taxon>Exobasidiales</taxon>
        <taxon>Brachybasidiaceae</taxon>
        <taxon>Meira</taxon>
    </lineage>
</organism>
<evidence type="ECO:0000313" key="3">
    <source>
        <dbReference type="EMBL" id="PWN37518.1"/>
    </source>
</evidence>
<feature type="transmembrane region" description="Helical" evidence="2">
    <location>
        <begin position="30"/>
        <end position="52"/>
    </location>
</feature>
<feature type="transmembrane region" description="Helical" evidence="2">
    <location>
        <begin position="242"/>
        <end position="265"/>
    </location>
</feature>
<keyword evidence="2" id="KW-0472">Membrane</keyword>
<evidence type="ECO:0000256" key="2">
    <source>
        <dbReference type="SAM" id="Phobius"/>
    </source>
</evidence>
<dbReference type="RefSeq" id="XP_025357820.1">
    <property type="nucleotide sequence ID" value="XM_025497559.1"/>
</dbReference>
<feature type="transmembrane region" description="Helical" evidence="2">
    <location>
        <begin position="202"/>
        <end position="221"/>
    </location>
</feature>
<feature type="compositionally biased region" description="Basic and acidic residues" evidence="1">
    <location>
        <begin position="359"/>
        <end position="370"/>
    </location>
</feature>
<dbReference type="EMBL" id="KZ819602">
    <property type="protein sequence ID" value="PWN37518.1"/>
    <property type="molecule type" value="Genomic_DNA"/>
</dbReference>
<dbReference type="GeneID" id="37019340"/>
<feature type="region of interest" description="Disordered" evidence="1">
    <location>
        <begin position="343"/>
        <end position="370"/>
    </location>
</feature>
<dbReference type="InParanoid" id="A0A316VKD8"/>
<dbReference type="OrthoDB" id="2548432at2759"/>
<sequence length="466" mass="53042">MGGSAWNADDEEFHLDIWDKSMMRKSAIRMVFSSVWLGIFAAVAITFGILSTREQRRGPVFFIQCISFPLAITYNLQEAIIGFHRFTGTFAFPDESIHYETYLRVHVLDISLEHFIPLISDLAVLCKIRSFYPHPLYSFRQQTLILLPFVSLLIPRLGLSIANTYAVYRSESSVEWSPDKSFPGILGFNWVPMLRATSQAEYGLQAVYCAGSAIILLYKSLSFTNLRSAQLRRDLVRRRLRFFVEALLMTFIPPFVFSIAAASVLDCPATKYCYYREMAGSVVNTSVLFGLLATTWSSIRVKHDSEISSLSCKSKYDTSAFNYDDESGQFASELDTISTRFGSKAKMQQTTSKKSQQQKGKDDSFHLPEPKDERIYDLTPTFREHNNTLHQRQSSIVHNYQSESVVDMIDSSILHQQLSVSQFLSTSSQTPFHDHDSDIDHQFSWTNDKEGTSTDVKVRQVVARAL</sequence>
<feature type="transmembrane region" description="Helical" evidence="2">
    <location>
        <begin position="144"/>
        <end position="168"/>
    </location>
</feature>
<feature type="compositionally biased region" description="Low complexity" evidence="1">
    <location>
        <begin position="344"/>
        <end position="358"/>
    </location>
</feature>
<dbReference type="AlphaFoldDB" id="A0A316VKD8"/>
<evidence type="ECO:0000313" key="4">
    <source>
        <dbReference type="Proteomes" id="UP000245771"/>
    </source>
</evidence>
<gene>
    <name evidence="3" type="ORF">FA14DRAFT_152896</name>
</gene>
<keyword evidence="2" id="KW-0812">Transmembrane</keyword>
<keyword evidence="4" id="KW-1185">Reference proteome</keyword>
<keyword evidence="2" id="KW-1133">Transmembrane helix</keyword>